<feature type="compositionally biased region" description="Basic and acidic residues" evidence="6">
    <location>
        <begin position="13"/>
        <end position="23"/>
    </location>
</feature>
<evidence type="ECO:0000256" key="6">
    <source>
        <dbReference type="SAM" id="MobiDB-lite"/>
    </source>
</evidence>
<accession>A0A9Q0ERA9</accession>
<dbReference type="GO" id="GO:0016020">
    <property type="term" value="C:membrane"/>
    <property type="evidence" value="ECO:0007669"/>
    <property type="project" value="UniProtKB-SubCell"/>
</dbReference>
<dbReference type="Pfam" id="PF21033">
    <property type="entry name" value="RMD1-3"/>
    <property type="match status" value="1"/>
</dbReference>
<evidence type="ECO:0008006" key="9">
    <source>
        <dbReference type="Google" id="ProtNLM"/>
    </source>
</evidence>
<proteinExistence type="predicted"/>
<sequence>DHAYPQKAPPRRRCPEQKSEFRRGRERGRHGQSSSFLWRLARAYNDVHDLTDGLVEKEALAQQGKEAGEEAVKLNPSCAESHQWYAIMCGLMADYGPIQSKIKNGFLFKVCRD</sequence>
<dbReference type="OrthoDB" id="512473at2759"/>
<keyword evidence="4" id="KW-0175">Coiled coil</keyword>
<dbReference type="GO" id="GO:0005739">
    <property type="term" value="C:mitochondrion"/>
    <property type="evidence" value="ECO:0007669"/>
    <property type="project" value="TreeGrafter"/>
</dbReference>
<dbReference type="GO" id="GO:0008017">
    <property type="term" value="F:microtubule binding"/>
    <property type="evidence" value="ECO:0007669"/>
    <property type="project" value="TreeGrafter"/>
</dbReference>
<dbReference type="GO" id="GO:0005876">
    <property type="term" value="C:spindle microtubule"/>
    <property type="evidence" value="ECO:0007669"/>
    <property type="project" value="TreeGrafter"/>
</dbReference>
<keyword evidence="8" id="KW-1185">Reference proteome</keyword>
<keyword evidence="3" id="KW-1133">Transmembrane helix</keyword>
<feature type="non-terminal residue" evidence="7">
    <location>
        <position position="113"/>
    </location>
</feature>
<keyword evidence="5" id="KW-0472">Membrane</keyword>
<evidence type="ECO:0000256" key="4">
    <source>
        <dbReference type="ARBA" id="ARBA00023054"/>
    </source>
</evidence>
<keyword evidence="2" id="KW-0812">Transmembrane</keyword>
<comment type="subcellular location">
    <subcellularLocation>
        <location evidence="1">Membrane</location>
        <topology evidence="1">Single-pass membrane protein</topology>
    </subcellularLocation>
</comment>
<name>A0A9Q0ERA9_9TELE</name>
<feature type="region of interest" description="Disordered" evidence="6">
    <location>
        <begin position="1"/>
        <end position="33"/>
    </location>
</feature>
<evidence type="ECO:0000256" key="3">
    <source>
        <dbReference type="ARBA" id="ARBA00022989"/>
    </source>
</evidence>
<evidence type="ECO:0000313" key="8">
    <source>
        <dbReference type="Proteomes" id="UP001148018"/>
    </source>
</evidence>
<dbReference type="AlphaFoldDB" id="A0A9Q0ERA9"/>
<organism evidence="7 8">
    <name type="scientific">Muraenolepis orangiensis</name>
    <name type="common">Patagonian moray cod</name>
    <dbReference type="NCBI Taxonomy" id="630683"/>
    <lineage>
        <taxon>Eukaryota</taxon>
        <taxon>Metazoa</taxon>
        <taxon>Chordata</taxon>
        <taxon>Craniata</taxon>
        <taxon>Vertebrata</taxon>
        <taxon>Euteleostomi</taxon>
        <taxon>Actinopterygii</taxon>
        <taxon>Neopterygii</taxon>
        <taxon>Teleostei</taxon>
        <taxon>Neoteleostei</taxon>
        <taxon>Acanthomorphata</taxon>
        <taxon>Zeiogadaria</taxon>
        <taxon>Gadariae</taxon>
        <taxon>Gadiformes</taxon>
        <taxon>Muraenolepidoidei</taxon>
        <taxon>Muraenolepididae</taxon>
        <taxon>Muraenolepis</taxon>
    </lineage>
</organism>
<reference evidence="7" key="1">
    <citation type="submission" date="2022-07" db="EMBL/GenBank/DDBJ databases">
        <title>Chromosome-level genome of Muraenolepis orangiensis.</title>
        <authorList>
            <person name="Kim J."/>
        </authorList>
    </citation>
    <scope>NUCLEOTIDE SEQUENCE</scope>
    <source>
        <strain evidence="7">KU_S4_2022</strain>
        <tissue evidence="7">Muscle</tissue>
    </source>
</reference>
<dbReference type="PANTHER" id="PTHR16056">
    <property type="entry name" value="REGULATOR OF MICROTUBULE DYNAMICS PROTEIN"/>
    <property type="match status" value="1"/>
</dbReference>
<gene>
    <name evidence="7" type="ORF">NHX12_022593</name>
</gene>
<dbReference type="PANTHER" id="PTHR16056:SF15">
    <property type="entry name" value="REGULATOR OF MICROTUBULE DYNAMICS PROTEIN 2"/>
    <property type="match status" value="1"/>
</dbReference>
<protein>
    <recommendedName>
        <fullName evidence="9">Regulator of microtubule dynamics protein 1</fullName>
    </recommendedName>
</protein>
<dbReference type="GO" id="GO:0097431">
    <property type="term" value="C:mitotic spindle pole"/>
    <property type="evidence" value="ECO:0007669"/>
    <property type="project" value="TreeGrafter"/>
</dbReference>
<comment type="caution">
    <text evidence="7">The sequence shown here is derived from an EMBL/GenBank/DDBJ whole genome shotgun (WGS) entry which is preliminary data.</text>
</comment>
<dbReference type="Proteomes" id="UP001148018">
    <property type="component" value="Unassembled WGS sequence"/>
</dbReference>
<evidence type="ECO:0000313" key="7">
    <source>
        <dbReference type="EMBL" id="KAJ3610501.1"/>
    </source>
</evidence>
<evidence type="ECO:0000256" key="2">
    <source>
        <dbReference type="ARBA" id="ARBA00022692"/>
    </source>
</evidence>
<dbReference type="InterPro" id="IPR049039">
    <property type="entry name" value="RMD1-3_a_helical_rpt"/>
</dbReference>
<evidence type="ECO:0000256" key="5">
    <source>
        <dbReference type="ARBA" id="ARBA00023136"/>
    </source>
</evidence>
<dbReference type="EMBL" id="JANIIK010000038">
    <property type="protein sequence ID" value="KAJ3610501.1"/>
    <property type="molecule type" value="Genomic_DNA"/>
</dbReference>
<evidence type="ECO:0000256" key="1">
    <source>
        <dbReference type="ARBA" id="ARBA00004167"/>
    </source>
</evidence>